<dbReference type="CDD" id="cd08977">
    <property type="entry name" value="SusD"/>
    <property type="match status" value="1"/>
</dbReference>
<dbReference type="Gene3D" id="1.25.40.390">
    <property type="match status" value="1"/>
</dbReference>
<reference evidence="9 10" key="1">
    <citation type="submission" date="2024-04" db="EMBL/GenBank/DDBJ databases">
        <title>New Clade of Flavobacterium.</title>
        <authorList>
            <person name="Matos L."/>
            <person name="Proenca D.N."/>
            <person name="Fransisco R.M."/>
            <person name="Chung A.P."/>
            <person name="Maccario L."/>
            <person name="Sorensen S.J."/>
            <person name="Morais P.V."/>
        </authorList>
    </citation>
    <scope>NUCLEOTIDE SEQUENCE [LARGE SCALE GENOMIC DNA]</scope>
    <source>
        <strain evidence="9 10">FZUC8N2.13</strain>
    </source>
</reference>
<organism evidence="9 10">
    <name type="scientific">Flavobacterium zubiriense</name>
    <dbReference type="NCBI Taxonomy" id="3138075"/>
    <lineage>
        <taxon>Bacteria</taxon>
        <taxon>Pseudomonadati</taxon>
        <taxon>Bacteroidota</taxon>
        <taxon>Flavobacteriia</taxon>
        <taxon>Flavobacteriales</taxon>
        <taxon>Flavobacteriaceae</taxon>
        <taxon>Flavobacterium</taxon>
    </lineage>
</organism>
<dbReference type="InterPro" id="IPR011990">
    <property type="entry name" value="TPR-like_helical_dom_sf"/>
</dbReference>
<evidence type="ECO:0000256" key="1">
    <source>
        <dbReference type="ARBA" id="ARBA00004442"/>
    </source>
</evidence>
<evidence type="ECO:0000259" key="7">
    <source>
        <dbReference type="Pfam" id="PF07980"/>
    </source>
</evidence>
<keyword evidence="10" id="KW-1185">Reference proteome</keyword>
<dbReference type="InterPro" id="IPR033985">
    <property type="entry name" value="SusD-like_N"/>
</dbReference>
<dbReference type="Proteomes" id="UP001574169">
    <property type="component" value="Unassembled WGS sequence"/>
</dbReference>
<evidence type="ECO:0000313" key="9">
    <source>
        <dbReference type="EMBL" id="MFA9190411.1"/>
    </source>
</evidence>
<accession>A0ABV4TBN9</accession>
<dbReference type="Pfam" id="PF07980">
    <property type="entry name" value="SusD_RagB"/>
    <property type="match status" value="1"/>
</dbReference>
<dbReference type="RefSeq" id="WP_373405423.1">
    <property type="nucleotide sequence ID" value="NZ_JBCFQL010000003.1"/>
</dbReference>
<evidence type="ECO:0000256" key="6">
    <source>
        <dbReference type="SAM" id="SignalP"/>
    </source>
</evidence>
<keyword evidence="3 6" id="KW-0732">Signal</keyword>
<evidence type="ECO:0000256" key="3">
    <source>
        <dbReference type="ARBA" id="ARBA00022729"/>
    </source>
</evidence>
<comment type="subcellular location">
    <subcellularLocation>
        <location evidence="1">Cell outer membrane</location>
    </subcellularLocation>
</comment>
<evidence type="ECO:0000259" key="8">
    <source>
        <dbReference type="Pfam" id="PF14322"/>
    </source>
</evidence>
<evidence type="ECO:0000256" key="2">
    <source>
        <dbReference type="ARBA" id="ARBA00006275"/>
    </source>
</evidence>
<proteinExistence type="inferred from homology"/>
<comment type="caution">
    <text evidence="9">The sequence shown here is derived from an EMBL/GenBank/DDBJ whole genome shotgun (WGS) entry which is preliminary data.</text>
</comment>
<evidence type="ECO:0000256" key="5">
    <source>
        <dbReference type="ARBA" id="ARBA00023237"/>
    </source>
</evidence>
<feature type="signal peptide" evidence="6">
    <location>
        <begin position="1"/>
        <end position="22"/>
    </location>
</feature>
<sequence length="498" mass="56388">MKTKIKLSILALFALLATTSCDNYLDLRPQDGIVRDEFWKTKEDVQAAVIGIYTSLLDRNLTNRLFYYGELRGGLVSEGTNANDEIRDILNTNVLPTNSIVDWDIFYRSINYCNTVIELAPNVKNLDPTLSQTQLNNFLSEALAIRAYLYFTLARSFKDVPLKLDASLSDSQNYQLPTSPQSVVFDQVIKDLELAKSYATEDYGNNAYNKGRITVYSVNALLADVYLWTEQYQKAFDATDEIVKSNKFALINAGGSTWFNRVFAVGNSTESIFELQFSLLVQNPLNDLLNVFPQVRATPLIMENVYGIDFDVPSNRDYRGDQAALIGSTGAIYKYTGLNNTESKDRNESNTHWFVYRYADVLLMKAEAAARLVGEGQIDKGQIALDIISELRTNRRALEATERTPGASEVTALIDYIMEERARELAFEGKRWFDLLRVAKANLYERKQLLIDVATENAPPTSIQSIVSKLQDNNSHYFPIHFSELQVNKALVQNPFYK</sequence>
<dbReference type="EMBL" id="JBCFQL010000003">
    <property type="protein sequence ID" value="MFA9190411.1"/>
    <property type="molecule type" value="Genomic_DNA"/>
</dbReference>
<feature type="domain" description="RagB/SusD" evidence="7">
    <location>
        <begin position="321"/>
        <end position="497"/>
    </location>
</feature>
<dbReference type="Pfam" id="PF14322">
    <property type="entry name" value="SusD-like_3"/>
    <property type="match status" value="1"/>
</dbReference>
<dbReference type="PROSITE" id="PS51257">
    <property type="entry name" value="PROKAR_LIPOPROTEIN"/>
    <property type="match status" value="1"/>
</dbReference>
<feature type="chain" id="PRO_5046751002" evidence="6">
    <location>
        <begin position="23"/>
        <end position="498"/>
    </location>
</feature>
<keyword evidence="4" id="KW-0472">Membrane</keyword>
<gene>
    <name evidence="9" type="ORF">AAGV28_03425</name>
</gene>
<comment type="similarity">
    <text evidence="2">Belongs to the SusD family.</text>
</comment>
<evidence type="ECO:0000256" key="4">
    <source>
        <dbReference type="ARBA" id="ARBA00023136"/>
    </source>
</evidence>
<name>A0ABV4TBN9_9FLAO</name>
<dbReference type="InterPro" id="IPR012944">
    <property type="entry name" value="SusD_RagB_dom"/>
</dbReference>
<evidence type="ECO:0000313" key="10">
    <source>
        <dbReference type="Proteomes" id="UP001574169"/>
    </source>
</evidence>
<feature type="domain" description="SusD-like N-terminal" evidence="8">
    <location>
        <begin position="24"/>
        <end position="227"/>
    </location>
</feature>
<keyword evidence="5" id="KW-0998">Cell outer membrane</keyword>
<dbReference type="SUPFAM" id="SSF48452">
    <property type="entry name" value="TPR-like"/>
    <property type="match status" value="1"/>
</dbReference>
<protein>
    <submittedName>
        <fullName evidence="9">RagB/SusD family nutrient uptake outer membrane protein</fullName>
    </submittedName>
</protein>